<evidence type="ECO:0000313" key="3">
    <source>
        <dbReference type="Proteomes" id="UP000030108"/>
    </source>
</evidence>
<name>X8J1C8_9AGAM</name>
<dbReference type="Proteomes" id="UP000030108">
    <property type="component" value="Unassembled WGS sequence"/>
</dbReference>
<accession>X8J1C8</accession>
<reference evidence="3" key="1">
    <citation type="journal article" date="2014" name="Genome Announc.">
        <title>Draft genome sequence of the plant-pathogenic soil fungus Rhizoctonia solani anastomosis group 3 strain Rhs1AP.</title>
        <authorList>
            <person name="Cubeta M.A."/>
            <person name="Thomas E."/>
            <person name="Dean R.A."/>
            <person name="Jabaji S."/>
            <person name="Neate S.M."/>
            <person name="Tavantzis S."/>
            <person name="Toda T."/>
            <person name="Vilgalys R."/>
            <person name="Bharathan N."/>
            <person name="Fedorova-Abrams N."/>
            <person name="Pakala S.B."/>
            <person name="Pakala S.M."/>
            <person name="Zafar N."/>
            <person name="Joardar V."/>
            <person name="Losada L."/>
            <person name="Nierman W.C."/>
        </authorList>
    </citation>
    <scope>NUCLEOTIDE SEQUENCE [LARGE SCALE GENOMIC DNA]</scope>
    <source>
        <strain evidence="3">AG-3</strain>
    </source>
</reference>
<comment type="caution">
    <text evidence="2">The sequence shown here is derived from an EMBL/GenBank/DDBJ whole genome shotgun (WGS) entry which is preliminary data.</text>
</comment>
<proteinExistence type="predicted"/>
<evidence type="ECO:0000256" key="1">
    <source>
        <dbReference type="SAM" id="MobiDB-lite"/>
    </source>
</evidence>
<protein>
    <submittedName>
        <fullName evidence="2">Uncharacterized protein</fullName>
    </submittedName>
</protein>
<evidence type="ECO:0000313" key="2">
    <source>
        <dbReference type="EMBL" id="EUC55815.1"/>
    </source>
</evidence>
<dbReference type="EMBL" id="JATN01000322">
    <property type="protein sequence ID" value="EUC55815.1"/>
    <property type="molecule type" value="Genomic_DNA"/>
</dbReference>
<gene>
    <name evidence="2" type="ORF">RSOL_138560</name>
</gene>
<feature type="region of interest" description="Disordered" evidence="1">
    <location>
        <begin position="125"/>
        <end position="155"/>
    </location>
</feature>
<dbReference type="AlphaFoldDB" id="X8J1C8"/>
<organism evidence="2 3">
    <name type="scientific">Rhizoctonia solani AG-3 Rhs1AP</name>
    <dbReference type="NCBI Taxonomy" id="1086054"/>
    <lineage>
        <taxon>Eukaryota</taxon>
        <taxon>Fungi</taxon>
        <taxon>Dikarya</taxon>
        <taxon>Basidiomycota</taxon>
        <taxon>Agaricomycotina</taxon>
        <taxon>Agaricomycetes</taxon>
        <taxon>Cantharellales</taxon>
        <taxon>Ceratobasidiaceae</taxon>
        <taxon>Rhizoctonia</taxon>
    </lineage>
</organism>
<feature type="compositionally biased region" description="Basic and acidic residues" evidence="1">
    <location>
        <begin position="136"/>
        <end position="147"/>
    </location>
</feature>
<sequence>MHHLPPPHPARLQQINTLVPLNPTCAATTTTTLAPKRSSAIVQKNARPAPSLYHPNQLRPNCVGQPRLSQARRLATRRLVPLRTRREPSLLLRQRARSARTAQSLLDQSATMPRWTMRSRTTRLVRQPRVPRRIQGRREKVRQRAQDAKSSPPPP</sequence>